<feature type="compositionally biased region" description="Polar residues" evidence="1">
    <location>
        <begin position="32"/>
        <end position="61"/>
    </location>
</feature>
<feature type="compositionally biased region" description="Polar residues" evidence="1">
    <location>
        <begin position="1"/>
        <end position="22"/>
    </location>
</feature>
<feature type="compositionally biased region" description="Basic and acidic residues" evidence="1">
    <location>
        <begin position="82"/>
        <end position="93"/>
    </location>
</feature>
<dbReference type="EMBL" id="KZ679263">
    <property type="protein sequence ID" value="PTB40400.1"/>
    <property type="molecule type" value="Genomic_DNA"/>
</dbReference>
<feature type="region of interest" description="Disordered" evidence="1">
    <location>
        <begin position="122"/>
        <end position="141"/>
    </location>
</feature>
<protein>
    <submittedName>
        <fullName evidence="2">Uncharacterized protein</fullName>
    </submittedName>
</protein>
<keyword evidence="3" id="KW-1185">Reference proteome</keyword>
<proteinExistence type="predicted"/>
<evidence type="ECO:0000256" key="1">
    <source>
        <dbReference type="SAM" id="MobiDB-lite"/>
    </source>
</evidence>
<accession>A0A2T3Z6N0</accession>
<sequence length="141" mass="15644">MPISQQANGRQTISLPQYSRPTGIQRIPPAAMNQSNIVDMPNMNGQHISESPVSMDSSINHATAGGDFSSRETGSKNNSTGSEDKSTRPEDKRIFQLESNLLKNQDLLMQMRCYLESEQPNDAPLYMEDTDNIPNQGTFIP</sequence>
<organism evidence="2 3">
    <name type="scientific">Trichoderma asperellum (strain ATCC 204424 / CBS 433.97 / NBRC 101777)</name>
    <dbReference type="NCBI Taxonomy" id="1042311"/>
    <lineage>
        <taxon>Eukaryota</taxon>
        <taxon>Fungi</taxon>
        <taxon>Dikarya</taxon>
        <taxon>Ascomycota</taxon>
        <taxon>Pezizomycotina</taxon>
        <taxon>Sordariomycetes</taxon>
        <taxon>Hypocreomycetidae</taxon>
        <taxon>Hypocreales</taxon>
        <taxon>Hypocreaceae</taxon>
        <taxon>Trichoderma</taxon>
    </lineage>
</organism>
<feature type="region of interest" description="Disordered" evidence="1">
    <location>
        <begin position="1"/>
        <end position="93"/>
    </location>
</feature>
<dbReference type="AlphaFoldDB" id="A0A2T3Z6N0"/>
<name>A0A2T3Z6N0_TRIA4</name>
<gene>
    <name evidence="2" type="ORF">M441DRAFT_28224</name>
</gene>
<feature type="compositionally biased region" description="Polar residues" evidence="1">
    <location>
        <begin position="132"/>
        <end position="141"/>
    </location>
</feature>
<dbReference type="Proteomes" id="UP000240493">
    <property type="component" value="Unassembled WGS sequence"/>
</dbReference>
<evidence type="ECO:0000313" key="2">
    <source>
        <dbReference type="EMBL" id="PTB40400.1"/>
    </source>
</evidence>
<evidence type="ECO:0000313" key="3">
    <source>
        <dbReference type="Proteomes" id="UP000240493"/>
    </source>
</evidence>
<reference evidence="2 3" key="1">
    <citation type="submission" date="2016-07" db="EMBL/GenBank/DDBJ databases">
        <title>Multiple horizontal gene transfer events from other fungi enriched the ability of initially mycotrophic Trichoderma (Ascomycota) to feed on dead plant biomass.</title>
        <authorList>
            <consortium name="DOE Joint Genome Institute"/>
            <person name="Aerts A."/>
            <person name="Atanasova L."/>
            <person name="Chenthamara K."/>
            <person name="Zhang J."/>
            <person name="Grujic M."/>
            <person name="Henrissat B."/>
            <person name="Kuo A."/>
            <person name="Salamov A."/>
            <person name="Lipzen A."/>
            <person name="Labutti K."/>
            <person name="Barry K."/>
            <person name="Miao Y."/>
            <person name="Rahimi M.J."/>
            <person name="Shen Q."/>
            <person name="Grigoriev I.V."/>
            <person name="Kubicek C.P."/>
            <person name="Druzhinina I.S."/>
        </authorList>
    </citation>
    <scope>NUCLEOTIDE SEQUENCE [LARGE SCALE GENOMIC DNA]</scope>
    <source>
        <strain evidence="2 3">CBS 433.97</strain>
    </source>
</reference>